<organism evidence="4 5">
    <name type="scientific">Sarcophilus harrisii</name>
    <name type="common">Tasmanian devil</name>
    <name type="synonym">Sarcophilus laniarius</name>
    <dbReference type="NCBI Taxonomy" id="9305"/>
    <lineage>
        <taxon>Eukaryota</taxon>
        <taxon>Metazoa</taxon>
        <taxon>Chordata</taxon>
        <taxon>Craniata</taxon>
        <taxon>Vertebrata</taxon>
        <taxon>Euteleostomi</taxon>
        <taxon>Mammalia</taxon>
        <taxon>Metatheria</taxon>
        <taxon>Dasyuromorphia</taxon>
        <taxon>Dasyuridae</taxon>
        <taxon>Sarcophilus</taxon>
    </lineage>
</organism>
<dbReference type="SUPFAM" id="SSF56436">
    <property type="entry name" value="C-type lectin-like"/>
    <property type="match status" value="1"/>
</dbReference>
<dbReference type="CTD" id="971"/>
<feature type="domain" description="C-type lectin" evidence="3">
    <location>
        <begin position="268"/>
        <end position="372"/>
    </location>
</feature>
<proteinExistence type="predicted"/>
<keyword evidence="5" id="KW-1185">Reference proteome</keyword>
<dbReference type="STRING" id="9305.ENSSHAP00000017466"/>
<dbReference type="InterPro" id="IPR001304">
    <property type="entry name" value="C-type_lectin-like"/>
</dbReference>
<evidence type="ECO:0000256" key="2">
    <source>
        <dbReference type="SAM" id="Phobius"/>
    </source>
</evidence>
<evidence type="ECO:0000313" key="5">
    <source>
        <dbReference type="Proteomes" id="UP000007648"/>
    </source>
</evidence>
<reference evidence="4" key="3">
    <citation type="submission" date="2025-09" db="UniProtKB">
        <authorList>
            <consortium name="Ensembl"/>
        </authorList>
    </citation>
    <scope>IDENTIFICATION</scope>
</reference>
<evidence type="ECO:0000256" key="1">
    <source>
        <dbReference type="SAM" id="Coils"/>
    </source>
</evidence>
<dbReference type="eggNOG" id="KOG4297">
    <property type="taxonomic scope" value="Eukaryota"/>
</dbReference>
<dbReference type="FunCoup" id="G3WPW1">
    <property type="interactions" value="484"/>
</dbReference>
<dbReference type="InterPro" id="IPR016187">
    <property type="entry name" value="CTDL_fold"/>
</dbReference>
<dbReference type="KEGG" id="shr:100917921"/>
<dbReference type="PANTHER" id="PTHR15028">
    <property type="entry name" value="CD72-RELATED"/>
    <property type="match status" value="1"/>
</dbReference>
<dbReference type="PANTHER" id="PTHR15028:SF6">
    <property type="entry name" value="B-CELL DIFFERENTIATION ANTIGEN CD72"/>
    <property type="match status" value="1"/>
</dbReference>
<dbReference type="OrthoDB" id="8953283at2759"/>
<gene>
    <name evidence="4" type="primary">CD72</name>
</gene>
<dbReference type="GeneID" id="100917921"/>
<accession>G3WPW1</accession>
<dbReference type="GO" id="GO:0004888">
    <property type="term" value="F:transmembrane signaling receptor activity"/>
    <property type="evidence" value="ECO:0007669"/>
    <property type="project" value="InterPro"/>
</dbReference>
<dbReference type="InterPro" id="IPR039689">
    <property type="entry name" value="CD72"/>
</dbReference>
<dbReference type="Proteomes" id="UP000007648">
    <property type="component" value="Unassembled WGS sequence"/>
</dbReference>
<dbReference type="GO" id="GO:0005886">
    <property type="term" value="C:plasma membrane"/>
    <property type="evidence" value="ECO:0007669"/>
    <property type="project" value="InterPro"/>
</dbReference>
<dbReference type="HOGENOM" id="CLU_066571_1_0_1"/>
<reference evidence="4 5" key="1">
    <citation type="journal article" date="2011" name="Proc. Natl. Acad. Sci. U.S.A.">
        <title>Genetic diversity and population structure of the endangered marsupial Sarcophilus harrisii (Tasmanian devil).</title>
        <authorList>
            <person name="Miller W."/>
            <person name="Hayes V.M."/>
            <person name="Ratan A."/>
            <person name="Petersen D.C."/>
            <person name="Wittekindt N.E."/>
            <person name="Miller J."/>
            <person name="Walenz B."/>
            <person name="Knight J."/>
            <person name="Qi J."/>
            <person name="Zhao F."/>
            <person name="Wang Q."/>
            <person name="Bedoya-Reina O.C."/>
            <person name="Katiyar N."/>
            <person name="Tomsho L.P."/>
            <person name="Kasson L.M."/>
            <person name="Hardie R.A."/>
            <person name="Woodbridge P."/>
            <person name="Tindall E.A."/>
            <person name="Bertelsen M.F."/>
            <person name="Dixon D."/>
            <person name="Pyecroft S."/>
            <person name="Helgen K.M."/>
            <person name="Lesk A.M."/>
            <person name="Pringle T.H."/>
            <person name="Patterson N."/>
            <person name="Zhang Y."/>
            <person name="Kreiss A."/>
            <person name="Woods G.M."/>
            <person name="Jones M.E."/>
            <person name="Schuster S.C."/>
        </authorList>
    </citation>
    <scope>NUCLEOTIDE SEQUENCE [LARGE SCALE GENOMIC DNA]</scope>
</reference>
<reference evidence="4" key="2">
    <citation type="submission" date="2025-08" db="UniProtKB">
        <authorList>
            <consortium name="Ensembl"/>
        </authorList>
    </citation>
    <scope>IDENTIFICATION</scope>
</reference>
<name>G3WPW1_SARHA</name>
<keyword evidence="1" id="KW-0175">Coiled coil</keyword>
<dbReference type="Gene3D" id="3.10.100.10">
    <property type="entry name" value="Mannose-Binding Protein A, subunit A"/>
    <property type="match status" value="1"/>
</dbReference>
<dbReference type="RefSeq" id="XP_012398472.1">
    <property type="nucleotide sequence ID" value="XM_012543018.3"/>
</dbReference>
<dbReference type="Ensembl" id="ENSSHAT00000017611.2">
    <property type="protein sequence ID" value="ENSSHAP00000017466.2"/>
    <property type="gene ID" value="ENSSHAG00000014840.2"/>
</dbReference>
<keyword evidence="2" id="KW-1133">Transmembrane helix</keyword>
<feature type="coiled-coil region" evidence="1">
    <location>
        <begin position="151"/>
        <end position="237"/>
    </location>
</feature>
<keyword evidence="2" id="KW-0812">Transmembrane</keyword>
<protein>
    <submittedName>
        <fullName evidence="4">CD72 molecule</fullName>
    </submittedName>
</protein>
<evidence type="ECO:0000259" key="3">
    <source>
        <dbReference type="SMART" id="SM00034"/>
    </source>
</evidence>
<dbReference type="InterPro" id="IPR016186">
    <property type="entry name" value="C-type_lectin-like/link_sf"/>
</dbReference>
<dbReference type="GeneTree" id="ENSGT00390000003668"/>
<dbReference type="SMART" id="SM00034">
    <property type="entry name" value="CLECT"/>
    <property type="match status" value="1"/>
</dbReference>
<sequence>MAESITYADLRFVKSPLKKSLSARLKQDPEVDEDGELTYENVQVPSVKDVFPSPDQPVCEGQTGGEKTEKSVAVPYSMTSPIARRVLPCPMTWTPYIILSLLGTCLLLGITTITVGIQYMQLSHQLSNINQILEVTNGSLRQQLQKGTTQLSSKEKDLQVTREDLAQTQKELKVEKDQHKTTENLLLTCRLEWNKTKLSLENNIEQKRNLEEKLNEKRNLEEKLNILQNRLKQVQSLFSCSFPRSSMGFDRREGEEWRHFYHCQEYCCPLGWTLFKNKCLYMSSCEKTWKESDSFCQSLSSNLLMVNSLEEKYSDLQSIKKIFKQKTSNPNFWVQGWQTNHKSLRDRSMCPVIKYFYTTSEKCSESFYFICEKQAIEQQAIECPVEIEDHFFP</sequence>
<keyword evidence="2" id="KW-0472">Membrane</keyword>
<feature type="transmembrane region" description="Helical" evidence="2">
    <location>
        <begin position="96"/>
        <end position="117"/>
    </location>
</feature>
<dbReference type="InParanoid" id="G3WPW1"/>
<evidence type="ECO:0000313" key="4">
    <source>
        <dbReference type="Ensembl" id="ENSSHAP00000017466.2"/>
    </source>
</evidence>
<dbReference type="AlphaFoldDB" id="G3WPW1"/>